<name>A0A1C3JRW8_9GAMM</name>
<evidence type="ECO:0000313" key="5">
    <source>
        <dbReference type="Proteomes" id="UP000092840"/>
    </source>
</evidence>
<dbReference type="GO" id="GO:0016791">
    <property type="term" value="F:phosphatase activity"/>
    <property type="evidence" value="ECO:0007669"/>
    <property type="project" value="TreeGrafter"/>
</dbReference>
<evidence type="ECO:0000313" key="6">
    <source>
        <dbReference type="Proteomes" id="UP000092871"/>
    </source>
</evidence>
<dbReference type="EC" id="3.1.3.3" evidence="3 4"/>
<keyword evidence="3" id="KW-0378">Hydrolase</keyword>
<evidence type="ECO:0000256" key="2">
    <source>
        <dbReference type="PIRSR" id="PIRSR613078-2"/>
    </source>
</evidence>
<dbReference type="AlphaFoldDB" id="A0A1C3JRW8"/>
<dbReference type="SMART" id="SM00855">
    <property type="entry name" value="PGAM"/>
    <property type="match status" value="1"/>
</dbReference>
<organism evidence="3 6">
    <name type="scientific">Marinomonas gallaica</name>
    <dbReference type="NCBI Taxonomy" id="1806667"/>
    <lineage>
        <taxon>Bacteria</taxon>
        <taxon>Pseudomonadati</taxon>
        <taxon>Pseudomonadota</taxon>
        <taxon>Gammaproteobacteria</taxon>
        <taxon>Oceanospirillales</taxon>
        <taxon>Oceanospirillaceae</taxon>
        <taxon>Marinomonas</taxon>
    </lineage>
</organism>
<feature type="binding site" evidence="2">
    <location>
        <position position="61"/>
    </location>
    <ligand>
        <name>substrate</name>
    </ligand>
</feature>
<reference evidence="4 5" key="2">
    <citation type="submission" date="2016-06" db="EMBL/GenBank/DDBJ databases">
        <authorList>
            <person name="Rodrigo-Torres L."/>
            <person name="Arahal D.R."/>
        </authorList>
    </citation>
    <scope>NUCLEOTIDE SEQUENCE [LARGE SCALE GENOMIC DNA]</scope>
    <source>
        <strain evidence="4 5">CECT 5116</strain>
    </source>
</reference>
<evidence type="ECO:0000313" key="3">
    <source>
        <dbReference type="EMBL" id="SBT17902.1"/>
    </source>
</evidence>
<dbReference type="RefSeq" id="WP_067035789.1">
    <property type="nucleotide sequence ID" value="NZ_FLRA01000014.1"/>
</dbReference>
<keyword evidence="5" id="KW-1185">Reference proteome</keyword>
<dbReference type="InterPro" id="IPR050275">
    <property type="entry name" value="PGM_Phosphatase"/>
</dbReference>
<feature type="active site" description="Proton donor/acceptor" evidence="1">
    <location>
        <position position="83"/>
    </location>
</feature>
<evidence type="ECO:0000313" key="4">
    <source>
        <dbReference type="EMBL" id="SBT20798.1"/>
    </source>
</evidence>
<dbReference type="GO" id="GO:0005829">
    <property type="term" value="C:cytosol"/>
    <property type="evidence" value="ECO:0007669"/>
    <property type="project" value="TreeGrafter"/>
</dbReference>
<proteinExistence type="predicted"/>
<dbReference type="OrthoDB" id="9781415at2"/>
<feature type="active site" description="Tele-phosphohistidine intermediate" evidence="1">
    <location>
        <position position="13"/>
    </location>
</feature>
<dbReference type="Gene3D" id="3.40.50.1240">
    <property type="entry name" value="Phosphoglycerate mutase-like"/>
    <property type="match status" value="1"/>
</dbReference>
<dbReference type="InterPro" id="IPR029033">
    <property type="entry name" value="His_PPase_superfam"/>
</dbReference>
<dbReference type="EMBL" id="FLRA01000014">
    <property type="protein sequence ID" value="SBT17902.1"/>
    <property type="molecule type" value="Genomic_DNA"/>
</dbReference>
<dbReference type="InterPro" id="IPR013078">
    <property type="entry name" value="His_Pase_superF_clade-1"/>
</dbReference>
<dbReference type="Proteomes" id="UP000092871">
    <property type="component" value="Unassembled WGS sequence"/>
</dbReference>
<dbReference type="EMBL" id="FLRB01000008">
    <property type="protein sequence ID" value="SBT20798.1"/>
    <property type="molecule type" value="Genomic_DNA"/>
</dbReference>
<dbReference type="Proteomes" id="UP000092840">
    <property type="component" value="Unassembled WGS sequence"/>
</dbReference>
<dbReference type="Pfam" id="PF00300">
    <property type="entry name" value="His_Phos_1"/>
    <property type="match status" value="1"/>
</dbReference>
<gene>
    <name evidence="3" type="primary">pspB</name>
    <name evidence="3" type="ORF">MGA5115_02019</name>
    <name evidence="4" type="ORF">MGA5116_01385</name>
</gene>
<dbReference type="PANTHER" id="PTHR48100">
    <property type="entry name" value="BROAD-SPECIFICITY PHOSPHATASE YOR283W-RELATED"/>
    <property type="match status" value="1"/>
</dbReference>
<protein>
    <submittedName>
        <fullName evidence="3 4">Phosphoserine phosphatase 2</fullName>
        <ecNumber evidence="3 4">3.1.3.3</ecNumber>
    </submittedName>
</protein>
<evidence type="ECO:0000256" key="1">
    <source>
        <dbReference type="PIRSR" id="PIRSR613078-1"/>
    </source>
</evidence>
<dbReference type="SUPFAM" id="SSF53254">
    <property type="entry name" value="Phosphoglycerate mutase-like"/>
    <property type="match status" value="1"/>
</dbReference>
<reference evidence="3 6" key="1">
    <citation type="submission" date="2016-06" db="EMBL/GenBank/DDBJ databases">
        <authorList>
            <person name="Kjaerup R.B."/>
            <person name="Dalgaard T.S."/>
            <person name="Juul-Madsen H.R."/>
        </authorList>
    </citation>
    <scope>NUCLEOTIDE SEQUENCE [LARGE SCALE GENOMIC DNA]</scope>
    <source>
        <strain evidence="3 6">CECT 5115</strain>
    </source>
</reference>
<feature type="binding site" evidence="2">
    <location>
        <begin position="12"/>
        <end position="19"/>
    </location>
    <ligand>
        <name>substrate</name>
    </ligand>
</feature>
<sequence>MQLIKKPFVFARHAQSADNAAGKIGGSTDSPLSNLGVLQAKAARPYLDRPWSAIYTSDLMRTIQTAELASPRHTLTQMTELRERHWGVFEGQPIMDDMNYFETPPEGEPWSDFLERTVNAVNTILLTHEAPLIIAHSGIYRALQHVISGSPYGPRIGNADPVLITPNTNTSHGWDIIPFKGQLL</sequence>
<dbReference type="CDD" id="cd07067">
    <property type="entry name" value="HP_PGM_like"/>
    <property type="match status" value="1"/>
</dbReference>
<dbReference type="PANTHER" id="PTHR48100:SF44">
    <property type="entry name" value="PHOSPHATASE C1620.13-RELATED"/>
    <property type="match status" value="1"/>
</dbReference>
<accession>A0A1C3JRW8</accession>